<feature type="domain" description="EGF-like" evidence="10">
    <location>
        <begin position="602"/>
        <end position="635"/>
    </location>
</feature>
<dbReference type="PROSITE" id="PS00427">
    <property type="entry name" value="DISINTEGRIN_1"/>
    <property type="match status" value="1"/>
</dbReference>
<dbReference type="InterPro" id="IPR036436">
    <property type="entry name" value="Disintegrin_dom_sf"/>
</dbReference>
<feature type="domain" description="Disintegrin" evidence="11">
    <location>
        <begin position="374"/>
        <end position="460"/>
    </location>
</feature>
<dbReference type="Pfam" id="PF00200">
    <property type="entry name" value="Disintegrin"/>
    <property type="match status" value="1"/>
</dbReference>
<dbReference type="CDD" id="cd04269">
    <property type="entry name" value="ZnMc_adamalysin_II_like"/>
    <property type="match status" value="1"/>
</dbReference>
<keyword evidence="8" id="KW-0862">Zinc</keyword>
<dbReference type="GO" id="GO:1990913">
    <property type="term" value="C:sperm head plasma membrane"/>
    <property type="evidence" value="ECO:0007669"/>
    <property type="project" value="TreeGrafter"/>
</dbReference>
<dbReference type="OrthoDB" id="5951731at2759"/>
<comment type="caution">
    <text evidence="7">Lacks conserved residue(s) required for the propagation of feature annotation.</text>
</comment>
<evidence type="ECO:0000256" key="9">
    <source>
        <dbReference type="SAM" id="Phobius"/>
    </source>
</evidence>
<dbReference type="PROSITE" id="PS01186">
    <property type="entry name" value="EGF_2"/>
    <property type="match status" value="1"/>
</dbReference>
<comment type="subcellular location">
    <subcellularLocation>
        <location evidence="1">Membrane</location>
        <topology evidence="1">Single-pass type I membrane protein</topology>
    </subcellularLocation>
</comment>
<dbReference type="SUPFAM" id="SSF57552">
    <property type="entry name" value="Blood coagulation inhibitor (disintegrin)"/>
    <property type="match status" value="1"/>
</dbReference>
<dbReference type="AlphaFoldDB" id="A0A2Y9DS14"/>
<dbReference type="PANTHER" id="PTHR11905:SF120">
    <property type="entry name" value="DISINTEGRIN AND METALLOPROTEINASE DOMAIN-CONTAINING PROTEIN 1A"/>
    <property type="match status" value="1"/>
</dbReference>
<reference evidence="14" key="1">
    <citation type="submission" date="2025-08" db="UniProtKB">
        <authorList>
            <consortium name="RefSeq"/>
        </authorList>
    </citation>
    <scope>IDENTIFICATION</scope>
</reference>
<feature type="transmembrane region" description="Helical" evidence="9">
    <location>
        <begin position="663"/>
        <end position="685"/>
    </location>
</feature>
<dbReference type="Pfam" id="PF01421">
    <property type="entry name" value="Reprolysin"/>
    <property type="match status" value="1"/>
</dbReference>
<dbReference type="SMART" id="SM00050">
    <property type="entry name" value="DISIN"/>
    <property type="match status" value="1"/>
</dbReference>
<dbReference type="InterPro" id="IPR001762">
    <property type="entry name" value="Disintegrin_dom"/>
</dbReference>
<dbReference type="InterPro" id="IPR018358">
    <property type="entry name" value="Disintegrin_CS"/>
</dbReference>
<feature type="domain" description="Peptidase M12B" evidence="12">
    <location>
        <begin position="172"/>
        <end position="366"/>
    </location>
</feature>
<dbReference type="RefSeq" id="XP_004379185.1">
    <property type="nucleotide sequence ID" value="XM_004379128.1"/>
</dbReference>
<sequence>MRCKQETLYHEIVIPRNLMMFRGLEEKAEKVSYVLLIRGKWHIINLKQKRGLFVRNFPVYTHQNGKLGLDVPFTQDDCYYDGYSEGDTDSLVTISTCSGLKGILSLHGTVFGIKPIYTSKKFEHMVYSISLKSSRSCAVSGEEQEELLTNSPFQSRIEPFSAPMSYMWSHPKYVEMFIVVDNKRFQMWNSNVTKTMQMVMDVHALVNRYMRELNVKVVLTGLEIWTERNLVQISLNLQETLQNFNQWRNWHLLRRVKHDVAHMITGQNPGKYQGHAFLSGICTDKNATSVASFSHEDIPHLAALMAHELGHNLGMKHDHVACKCHGQNLCTMHEFITVDMGFSNCSFHHFYQLLYKHGGDCLFNKPELQSSFGKSYCGNKIVDQGEECDCGSNLDCQKDHCCLPSCRLKKGSDCAFGSCCKNCKFLKATTLCRPSVDECDLPEYCNGTSKWCQEDTYKQDGTPCKEQGYCYQGECKSLENQCVKIFGKGTRVAQEKCYHYMNTKGDRFGNCGSESKGMFKIFHKCKAKDVKCGRLLCENIQKLPRIEKYHTLIQFPMQDSWCWGAEFFEAIDRADEGEVKDGTPCGPQKICINQTCLDTTVLHYDCNLEKCHGRGVCNNFKNCHCAYGYAPPTCEFEGYGGSLDSGPASHVPSDSQYGKMLKILIWVLPILSLFLIPTIFLLAYVHRRSKTSVNAKNSPEQQDEQT</sequence>
<evidence type="ECO:0000259" key="10">
    <source>
        <dbReference type="PROSITE" id="PS50026"/>
    </source>
</evidence>
<dbReference type="GO" id="GO:0007339">
    <property type="term" value="P:binding of sperm to zona pellucida"/>
    <property type="evidence" value="ECO:0007669"/>
    <property type="project" value="TreeGrafter"/>
</dbReference>
<dbReference type="InterPro" id="IPR001590">
    <property type="entry name" value="Peptidase_M12B"/>
</dbReference>
<gene>
    <name evidence="14" type="primary">LOC101344791</name>
</gene>
<dbReference type="Gene3D" id="3.40.390.10">
    <property type="entry name" value="Collagenase (Catalytic Domain)"/>
    <property type="match status" value="1"/>
</dbReference>
<keyword evidence="8" id="KW-0479">Metal-binding</keyword>
<feature type="disulfide bond" evidence="7">
    <location>
        <begin position="625"/>
        <end position="634"/>
    </location>
</feature>
<dbReference type="InterPro" id="IPR006586">
    <property type="entry name" value="ADAM_Cys-rich"/>
</dbReference>
<evidence type="ECO:0000256" key="8">
    <source>
        <dbReference type="PROSITE-ProRule" id="PRU00276"/>
    </source>
</evidence>
<evidence type="ECO:0000256" key="4">
    <source>
        <dbReference type="ARBA" id="ARBA00023136"/>
    </source>
</evidence>
<keyword evidence="4 9" id="KW-0472">Membrane</keyword>
<organism evidence="13 14">
    <name type="scientific">Trichechus manatus latirostris</name>
    <name type="common">Florida manatee</name>
    <dbReference type="NCBI Taxonomy" id="127582"/>
    <lineage>
        <taxon>Eukaryota</taxon>
        <taxon>Metazoa</taxon>
        <taxon>Chordata</taxon>
        <taxon>Craniata</taxon>
        <taxon>Vertebrata</taxon>
        <taxon>Euteleostomi</taxon>
        <taxon>Mammalia</taxon>
        <taxon>Eutheria</taxon>
        <taxon>Afrotheria</taxon>
        <taxon>Sirenia</taxon>
        <taxon>Trichechidae</taxon>
        <taxon>Trichechus</taxon>
    </lineage>
</organism>
<dbReference type="InParanoid" id="A0A2Y9DS14"/>
<dbReference type="GO" id="GO:0046872">
    <property type="term" value="F:metal ion binding"/>
    <property type="evidence" value="ECO:0007669"/>
    <property type="project" value="UniProtKB-KW"/>
</dbReference>
<feature type="active site" evidence="8">
    <location>
        <position position="308"/>
    </location>
</feature>
<dbReference type="SUPFAM" id="SSF55486">
    <property type="entry name" value="Metalloproteases ('zincins'), catalytic domain"/>
    <property type="match status" value="1"/>
</dbReference>
<dbReference type="PROSITE" id="PS50215">
    <property type="entry name" value="ADAM_MEPRO"/>
    <property type="match status" value="1"/>
</dbReference>
<feature type="binding site" evidence="8">
    <location>
        <position position="311"/>
    </location>
    <ligand>
        <name>Zn(2+)</name>
        <dbReference type="ChEBI" id="CHEBI:29105"/>
        <note>catalytic</note>
    </ligand>
</feature>
<dbReference type="FunFam" id="4.10.70.10:FF:000001">
    <property type="entry name" value="Disintegrin and metalloproteinase domain-containing protein 22"/>
    <property type="match status" value="1"/>
</dbReference>
<dbReference type="InterPro" id="IPR002870">
    <property type="entry name" value="Peptidase_M12B_N"/>
</dbReference>
<name>A0A2Y9DS14_TRIMA</name>
<dbReference type="KEGG" id="tmu:101344791"/>
<evidence type="ECO:0000259" key="12">
    <source>
        <dbReference type="PROSITE" id="PS50215"/>
    </source>
</evidence>
<evidence type="ECO:0000313" key="13">
    <source>
        <dbReference type="Proteomes" id="UP000248480"/>
    </source>
</evidence>
<keyword evidence="13" id="KW-1185">Reference proteome</keyword>
<dbReference type="PROSITE" id="PS50214">
    <property type="entry name" value="DISINTEGRIN_2"/>
    <property type="match status" value="1"/>
</dbReference>
<dbReference type="Pfam" id="PF01562">
    <property type="entry name" value="Pep_M12B_propep"/>
    <property type="match status" value="1"/>
</dbReference>
<feature type="binding site" evidence="8">
    <location>
        <position position="317"/>
    </location>
    <ligand>
        <name>Zn(2+)</name>
        <dbReference type="ChEBI" id="CHEBI:29105"/>
        <note>catalytic</note>
    </ligand>
</feature>
<protein>
    <submittedName>
        <fullName evidence="14">Disintegrin and metalloproteinase domain-containing protein 1a-like</fullName>
    </submittedName>
</protein>
<dbReference type="Proteomes" id="UP000248480">
    <property type="component" value="Unplaced"/>
</dbReference>
<dbReference type="SMART" id="SM00608">
    <property type="entry name" value="ACR"/>
    <property type="match status" value="1"/>
</dbReference>
<dbReference type="InterPro" id="IPR034027">
    <property type="entry name" value="Reprolysin_adamalysin"/>
</dbReference>
<dbReference type="InterPro" id="IPR000742">
    <property type="entry name" value="EGF"/>
</dbReference>
<evidence type="ECO:0000256" key="2">
    <source>
        <dbReference type="ARBA" id="ARBA00022692"/>
    </source>
</evidence>
<dbReference type="GeneID" id="101344791"/>
<dbReference type="InterPro" id="IPR024079">
    <property type="entry name" value="MetalloPept_cat_dom_sf"/>
</dbReference>
<evidence type="ECO:0000256" key="3">
    <source>
        <dbReference type="ARBA" id="ARBA00022989"/>
    </source>
</evidence>
<keyword evidence="7" id="KW-0245">EGF-like domain</keyword>
<dbReference type="GO" id="GO:0004222">
    <property type="term" value="F:metalloendopeptidase activity"/>
    <property type="evidence" value="ECO:0007669"/>
    <property type="project" value="InterPro"/>
</dbReference>
<dbReference type="FunFam" id="3.40.390.10:FF:000002">
    <property type="entry name" value="Disintegrin and metalloproteinase domain-containing protein 22"/>
    <property type="match status" value="1"/>
</dbReference>
<keyword evidence="5 7" id="KW-1015">Disulfide bond</keyword>
<feature type="disulfide bond" evidence="6">
    <location>
        <begin position="432"/>
        <end position="452"/>
    </location>
</feature>
<evidence type="ECO:0000256" key="6">
    <source>
        <dbReference type="PROSITE-ProRule" id="PRU00068"/>
    </source>
</evidence>
<accession>A0A2Y9DS14</accession>
<keyword evidence="3 9" id="KW-1133">Transmembrane helix</keyword>
<keyword evidence="2 9" id="KW-0812">Transmembrane</keyword>
<evidence type="ECO:0000313" key="14">
    <source>
        <dbReference type="RefSeq" id="XP_004379185.1"/>
    </source>
</evidence>
<evidence type="ECO:0000256" key="1">
    <source>
        <dbReference type="ARBA" id="ARBA00004479"/>
    </source>
</evidence>
<dbReference type="PANTHER" id="PTHR11905">
    <property type="entry name" value="ADAM A DISINTEGRIN AND METALLOPROTEASE DOMAIN"/>
    <property type="match status" value="1"/>
</dbReference>
<dbReference type="GO" id="GO:0008584">
    <property type="term" value="P:male gonad development"/>
    <property type="evidence" value="ECO:0007669"/>
    <property type="project" value="TreeGrafter"/>
</dbReference>
<feature type="binding site" evidence="8">
    <location>
        <position position="307"/>
    </location>
    <ligand>
        <name>Zn(2+)</name>
        <dbReference type="ChEBI" id="CHEBI:29105"/>
        <note>catalytic</note>
    </ligand>
</feature>
<dbReference type="PROSITE" id="PS50026">
    <property type="entry name" value="EGF_3"/>
    <property type="match status" value="1"/>
</dbReference>
<proteinExistence type="predicted"/>
<dbReference type="Pfam" id="PF08516">
    <property type="entry name" value="ADAM_CR"/>
    <property type="match status" value="1"/>
</dbReference>
<evidence type="ECO:0000256" key="5">
    <source>
        <dbReference type="ARBA" id="ARBA00023157"/>
    </source>
</evidence>
<dbReference type="GO" id="GO:0009897">
    <property type="term" value="C:external side of plasma membrane"/>
    <property type="evidence" value="ECO:0007669"/>
    <property type="project" value="TreeGrafter"/>
</dbReference>
<evidence type="ECO:0000256" key="7">
    <source>
        <dbReference type="PROSITE-ProRule" id="PRU00076"/>
    </source>
</evidence>
<dbReference type="GO" id="GO:0006508">
    <property type="term" value="P:proteolysis"/>
    <property type="evidence" value="ECO:0007669"/>
    <property type="project" value="InterPro"/>
</dbReference>
<dbReference type="Gene3D" id="4.10.70.10">
    <property type="entry name" value="Disintegrin domain"/>
    <property type="match status" value="1"/>
</dbReference>
<evidence type="ECO:0000259" key="11">
    <source>
        <dbReference type="PROSITE" id="PS50214"/>
    </source>
</evidence>